<proteinExistence type="inferred from homology"/>
<dbReference type="NCBIfam" id="NF009093">
    <property type="entry name" value="PRK12429.1"/>
    <property type="match status" value="1"/>
</dbReference>
<dbReference type="GO" id="GO:0032787">
    <property type="term" value="P:monocarboxylic acid metabolic process"/>
    <property type="evidence" value="ECO:0007669"/>
    <property type="project" value="UniProtKB-ARBA"/>
</dbReference>
<dbReference type="FunFam" id="3.40.50.720:FF:000084">
    <property type="entry name" value="Short-chain dehydrogenase reductase"/>
    <property type="match status" value="1"/>
</dbReference>
<dbReference type="Pfam" id="PF00106">
    <property type="entry name" value="adh_short"/>
    <property type="match status" value="1"/>
</dbReference>
<evidence type="ECO:0000256" key="2">
    <source>
        <dbReference type="RuleBase" id="RU000363"/>
    </source>
</evidence>
<dbReference type="RefSeq" id="WP_147150341.1">
    <property type="nucleotide sequence ID" value="NZ_BKAJ01000060.1"/>
</dbReference>
<name>A0A512NBF0_9HYPH</name>
<dbReference type="InterPro" id="IPR002347">
    <property type="entry name" value="SDR_fam"/>
</dbReference>
<sequence>MSLKGKVALVTGSTSGIGLAIARAFAAAGCTVMMNGLAEAVVLHKLAGDLAGESGVKVASHPADMTRPAEIADLVATTQATLGSLDILVNNAGIQHVDRIEKFPVEKWDAIIAVNLSASFHTVRAALPAMKQSGWGRIINIASTHGLVASTHKAAYVAAKHGLIGLTKVMGIECADTGVTCNAICPGFVSTPLALAQIETKAKADGIGMDEASHLLIGEKQPQVRFTTVEQIAGLALFLASDTASNMQGTALVSDGGWTAQ</sequence>
<comment type="caution">
    <text evidence="3">The sequence shown here is derived from an EMBL/GenBank/DDBJ whole genome shotgun (WGS) entry which is preliminary data.</text>
</comment>
<dbReference type="PROSITE" id="PS00061">
    <property type="entry name" value="ADH_SHORT"/>
    <property type="match status" value="1"/>
</dbReference>
<organism evidence="3 4">
    <name type="scientific">Reyranella soli</name>
    <dbReference type="NCBI Taxonomy" id="1230389"/>
    <lineage>
        <taxon>Bacteria</taxon>
        <taxon>Pseudomonadati</taxon>
        <taxon>Pseudomonadota</taxon>
        <taxon>Alphaproteobacteria</taxon>
        <taxon>Hyphomicrobiales</taxon>
        <taxon>Reyranellaceae</taxon>
        <taxon>Reyranella</taxon>
    </lineage>
</organism>
<accession>A0A512NBF0</accession>
<dbReference type="PANTHER" id="PTHR42879">
    <property type="entry name" value="3-OXOACYL-(ACYL-CARRIER-PROTEIN) REDUCTASE"/>
    <property type="match status" value="1"/>
</dbReference>
<dbReference type="PRINTS" id="PR00080">
    <property type="entry name" value="SDRFAMILY"/>
</dbReference>
<evidence type="ECO:0000256" key="1">
    <source>
        <dbReference type="ARBA" id="ARBA00006484"/>
    </source>
</evidence>
<dbReference type="OrthoDB" id="7375193at2"/>
<reference evidence="3 4" key="1">
    <citation type="submission" date="2019-07" db="EMBL/GenBank/DDBJ databases">
        <title>Whole genome shotgun sequence of Reyranella soli NBRC 108950.</title>
        <authorList>
            <person name="Hosoyama A."/>
            <person name="Uohara A."/>
            <person name="Ohji S."/>
            <person name="Ichikawa N."/>
        </authorList>
    </citation>
    <scope>NUCLEOTIDE SEQUENCE [LARGE SCALE GENOMIC DNA]</scope>
    <source>
        <strain evidence="3 4">NBRC 108950</strain>
    </source>
</reference>
<dbReference type="Gene3D" id="3.40.50.720">
    <property type="entry name" value="NAD(P)-binding Rossmann-like Domain"/>
    <property type="match status" value="1"/>
</dbReference>
<evidence type="ECO:0000313" key="4">
    <source>
        <dbReference type="Proteomes" id="UP000321058"/>
    </source>
</evidence>
<gene>
    <name evidence="3" type="primary">bdhA2</name>
    <name evidence="3" type="ORF">RSO01_34380</name>
</gene>
<dbReference type="Proteomes" id="UP000321058">
    <property type="component" value="Unassembled WGS sequence"/>
</dbReference>
<keyword evidence="4" id="KW-1185">Reference proteome</keyword>
<dbReference type="PANTHER" id="PTHR42879:SF2">
    <property type="entry name" value="3-OXOACYL-[ACYL-CARRIER-PROTEIN] REDUCTASE FABG"/>
    <property type="match status" value="1"/>
</dbReference>
<dbReference type="InterPro" id="IPR036291">
    <property type="entry name" value="NAD(P)-bd_dom_sf"/>
</dbReference>
<dbReference type="EMBL" id="BKAJ01000060">
    <property type="protein sequence ID" value="GEP56272.1"/>
    <property type="molecule type" value="Genomic_DNA"/>
</dbReference>
<dbReference type="GO" id="GO:0003858">
    <property type="term" value="F:3-hydroxybutyrate dehydrogenase activity"/>
    <property type="evidence" value="ECO:0007669"/>
    <property type="project" value="InterPro"/>
</dbReference>
<dbReference type="NCBIfam" id="TIGR01963">
    <property type="entry name" value="PHB_DH"/>
    <property type="match status" value="1"/>
</dbReference>
<dbReference type="PRINTS" id="PR00081">
    <property type="entry name" value="GDHRDH"/>
</dbReference>
<dbReference type="InterPro" id="IPR050259">
    <property type="entry name" value="SDR"/>
</dbReference>
<dbReference type="InterPro" id="IPR020904">
    <property type="entry name" value="Sc_DH/Rdtase_CS"/>
</dbReference>
<dbReference type="AlphaFoldDB" id="A0A512NBF0"/>
<comment type="similarity">
    <text evidence="1 2">Belongs to the short-chain dehydrogenases/reductases (SDR) family.</text>
</comment>
<dbReference type="InterPro" id="IPR011294">
    <property type="entry name" value="3-OHbutyrate_DH"/>
</dbReference>
<evidence type="ECO:0000313" key="3">
    <source>
        <dbReference type="EMBL" id="GEP56272.1"/>
    </source>
</evidence>
<dbReference type="SUPFAM" id="SSF51735">
    <property type="entry name" value="NAD(P)-binding Rossmann-fold domains"/>
    <property type="match status" value="1"/>
</dbReference>
<protein>
    <submittedName>
        <fullName evidence="3">3-hydroxybutyrate dehydrogenase</fullName>
    </submittedName>
</protein>